<sequence length="207" mass="21635">MASRLHHRPWRDPRLLIGVLLVLGSTILGARLVAAADDTVRYWALDRAVAPGDSVSADDLVAVRVRLSSKVSDNYLPADEEFAEPLDALQWGERGAAGSLVERSSLQPKSSLGRSQLPLSVATGASPADLARGDLVDVWVGPGPGDESDDEAVRILQAVRIVETGDESASIGGSLAQTVLVDVADTQLQGSVVGTVASGHVTLVRVS</sequence>
<evidence type="ECO:0008006" key="3">
    <source>
        <dbReference type="Google" id="ProtNLM"/>
    </source>
</evidence>
<gene>
    <name evidence="1" type="ORF">J2X11_001075</name>
</gene>
<keyword evidence="2" id="KW-1185">Reference proteome</keyword>
<evidence type="ECO:0000313" key="1">
    <source>
        <dbReference type="EMBL" id="MDR7086236.1"/>
    </source>
</evidence>
<accession>A0ABU1UM38</accession>
<evidence type="ECO:0000313" key="2">
    <source>
        <dbReference type="Proteomes" id="UP001257739"/>
    </source>
</evidence>
<organism evidence="1 2">
    <name type="scientific">Aeromicrobium panaciterrae</name>
    <dbReference type="NCBI Taxonomy" id="363861"/>
    <lineage>
        <taxon>Bacteria</taxon>
        <taxon>Bacillati</taxon>
        <taxon>Actinomycetota</taxon>
        <taxon>Actinomycetes</taxon>
        <taxon>Propionibacteriales</taxon>
        <taxon>Nocardioidaceae</taxon>
        <taxon>Aeromicrobium</taxon>
    </lineage>
</organism>
<proteinExistence type="predicted"/>
<reference evidence="1 2" key="1">
    <citation type="submission" date="2023-07" db="EMBL/GenBank/DDBJ databases">
        <title>Sorghum-associated microbial communities from plants grown in Nebraska, USA.</title>
        <authorList>
            <person name="Schachtman D."/>
        </authorList>
    </citation>
    <scope>NUCLEOTIDE SEQUENCE [LARGE SCALE GENOMIC DNA]</scope>
    <source>
        <strain evidence="1 2">BE248</strain>
    </source>
</reference>
<name>A0ABU1UM38_9ACTN</name>
<protein>
    <recommendedName>
        <fullName evidence="3">SAF domain-containing protein</fullName>
    </recommendedName>
</protein>
<dbReference type="RefSeq" id="WP_309967690.1">
    <property type="nucleotide sequence ID" value="NZ_JAVDWH010000001.1"/>
</dbReference>
<dbReference type="Proteomes" id="UP001257739">
    <property type="component" value="Unassembled WGS sequence"/>
</dbReference>
<comment type="caution">
    <text evidence="1">The sequence shown here is derived from an EMBL/GenBank/DDBJ whole genome shotgun (WGS) entry which is preliminary data.</text>
</comment>
<dbReference type="EMBL" id="JAVDWH010000001">
    <property type="protein sequence ID" value="MDR7086236.1"/>
    <property type="molecule type" value="Genomic_DNA"/>
</dbReference>